<dbReference type="RefSeq" id="WP_222198694.1">
    <property type="nucleotide sequence ID" value="NZ_JAIMFO010000004.1"/>
</dbReference>
<protein>
    <submittedName>
        <fullName evidence="1">DUF3800 domain-containing protein</fullName>
    </submittedName>
</protein>
<dbReference type="InterPro" id="IPR024524">
    <property type="entry name" value="DUF3800"/>
</dbReference>
<dbReference type="EMBL" id="JAIMFO010000004">
    <property type="protein sequence ID" value="MBY4796984.1"/>
    <property type="molecule type" value="Genomic_DNA"/>
</dbReference>
<comment type="caution">
    <text evidence="1">The sequence shown here is derived from an EMBL/GenBank/DDBJ whole genome shotgun (WGS) entry which is preliminary data.</text>
</comment>
<dbReference type="Pfam" id="PF12686">
    <property type="entry name" value="DUF3800"/>
    <property type="match status" value="1"/>
</dbReference>
<name>A0ABS7MI17_9ACTN</name>
<organism evidence="1 2">
    <name type="scientific">Collinsella ureilytica</name>
    <dbReference type="NCBI Taxonomy" id="2869515"/>
    <lineage>
        <taxon>Bacteria</taxon>
        <taxon>Bacillati</taxon>
        <taxon>Actinomycetota</taxon>
        <taxon>Coriobacteriia</taxon>
        <taxon>Coriobacteriales</taxon>
        <taxon>Coriobacteriaceae</taxon>
        <taxon>Collinsella</taxon>
    </lineage>
</organism>
<keyword evidence="2" id="KW-1185">Reference proteome</keyword>
<evidence type="ECO:0000313" key="1">
    <source>
        <dbReference type="EMBL" id="MBY4796984.1"/>
    </source>
</evidence>
<gene>
    <name evidence="1" type="ORF">K6V98_01200</name>
</gene>
<evidence type="ECO:0000313" key="2">
    <source>
        <dbReference type="Proteomes" id="UP000700908"/>
    </source>
</evidence>
<dbReference type="Proteomes" id="UP000700908">
    <property type="component" value="Unassembled WGS sequence"/>
</dbReference>
<sequence>MLLELSIFIDESGDFRAYESHAPFYLITLVLHNQSKDISIPIEHLQRKVFERGLPADHAIHTGPLIRREGEYKVLELPDRRKLFRHLFDFARIADIHYKTFVFEKRESLEHDALAGRMVRELSLFVRDNLEFFQAFDRIIVYYDNGQKEMVAIIKSIFNSLVNAEIRKVKPASYYLFQAADLFCTLELVRHKMENGGISKSEDTFFRGTRNLKKNYLKPIGRKSL</sequence>
<proteinExistence type="predicted"/>
<reference evidence="1 2" key="1">
    <citation type="submission" date="2021-08" db="EMBL/GenBank/DDBJ databases">
        <title>Collinsella faecalis sp. nov. isolated from swine faeces.</title>
        <authorList>
            <person name="Oh B.S."/>
            <person name="Lee J.H."/>
        </authorList>
    </citation>
    <scope>NUCLEOTIDE SEQUENCE [LARGE SCALE GENOMIC DNA]</scope>
    <source>
        <strain evidence="1 2">AGMB00827</strain>
    </source>
</reference>
<accession>A0ABS7MI17</accession>